<dbReference type="InterPro" id="IPR036188">
    <property type="entry name" value="FAD/NAD-bd_sf"/>
</dbReference>
<feature type="domain" description="FAD dependent oxidoreductase" evidence="1">
    <location>
        <begin position="30"/>
        <end position="392"/>
    </location>
</feature>
<evidence type="ECO:0000313" key="2">
    <source>
        <dbReference type="EMBL" id="AII07571.1"/>
    </source>
</evidence>
<gene>
    <name evidence="2" type="ORF">EP51_24105</name>
</gene>
<sequence length="458" mass="49896">MRNGHLSHWMSRDDLDLPATVPLDRDEEVDVAIVGGGLSGLWTAWALTQADPTLSVAVFEAERLGFGASGRNGGWLSAKPVGIRDVLARQHGGRAGVLEIEQRLEESIHDVVDVLGAQNIDARHGGWMQVARSASEQNRIENYLAKSRSWGVDEGRLRLLTAAEASERVNIAGVTGALHSPDNYCVDPVKMLLALARTVQRAGVRIYTSSRVDTIEPGRLAVGAHSVRARRHVVVATEGYSSRQRGQRRRMLPLNSAMLVTDRLTDDQWEQIGWAHGDGVSGAAHTYFYGQRTPDGRIAIGGRGKPYRFASGVDRDGEVDQHTIAALTNLLADLFPQVPLAAAHAWCGVLGVTRDWSPFIDNDPSSKILRVGGYAGQGLTAAHLAGRIASDLILQGDTKLSTLPWVRQMPRRWEPEPLRWIGAHGLYRIYSIADVLEARAAGPRTSRLALLADKIAGR</sequence>
<dbReference type="RefSeq" id="WP_128640581.1">
    <property type="nucleotide sequence ID" value="NZ_CP008947.1"/>
</dbReference>
<dbReference type="PANTHER" id="PTHR13847">
    <property type="entry name" value="SARCOSINE DEHYDROGENASE-RELATED"/>
    <property type="match status" value="1"/>
</dbReference>
<proteinExistence type="predicted"/>
<protein>
    <submittedName>
        <fullName evidence="2">FAD-dependent oxidoreductase</fullName>
    </submittedName>
</protein>
<dbReference type="Gene3D" id="3.30.9.10">
    <property type="entry name" value="D-Amino Acid Oxidase, subunit A, domain 2"/>
    <property type="match status" value="1"/>
</dbReference>
<name>A0A076ENV1_RHOOP</name>
<dbReference type="Gene3D" id="3.50.50.60">
    <property type="entry name" value="FAD/NAD(P)-binding domain"/>
    <property type="match status" value="1"/>
</dbReference>
<evidence type="ECO:0000259" key="1">
    <source>
        <dbReference type="Pfam" id="PF01266"/>
    </source>
</evidence>
<dbReference type="Pfam" id="PF01266">
    <property type="entry name" value="DAO"/>
    <property type="match status" value="1"/>
</dbReference>
<dbReference type="PANTHER" id="PTHR13847:SF285">
    <property type="entry name" value="FAD DEPENDENT OXIDOREDUCTASE DOMAIN-CONTAINING PROTEIN"/>
    <property type="match status" value="1"/>
</dbReference>
<dbReference type="SUPFAM" id="SSF51905">
    <property type="entry name" value="FAD/NAD(P)-binding domain"/>
    <property type="match status" value="1"/>
</dbReference>
<reference evidence="2 3" key="1">
    <citation type="submission" date="2014-07" db="EMBL/GenBank/DDBJ databases">
        <title>Genome Sequence of Rhodococcus opacus Strain R7, a Biodegrader of Mono- and Polycyclic Aromatic Hydrocarbons.</title>
        <authorList>
            <person name="Di Gennaro P."/>
            <person name="Zampolli J."/>
            <person name="Presti I."/>
            <person name="Cappelletti M."/>
            <person name="D'Ursi P."/>
            <person name="Orro A."/>
            <person name="Mezzelani A."/>
            <person name="Milanesi L."/>
        </authorList>
    </citation>
    <scope>NUCLEOTIDE SEQUENCE [LARGE SCALE GENOMIC DNA]</scope>
    <source>
        <strain evidence="2 3">R7</strain>
    </source>
</reference>
<accession>A0A076ENV1</accession>
<dbReference type="Proteomes" id="UP000028488">
    <property type="component" value="Chromosome"/>
</dbReference>
<dbReference type="eggNOG" id="COG0665">
    <property type="taxonomic scope" value="Bacteria"/>
</dbReference>
<evidence type="ECO:0000313" key="3">
    <source>
        <dbReference type="Proteomes" id="UP000028488"/>
    </source>
</evidence>
<organism evidence="2 3">
    <name type="scientific">Rhodococcus opacus</name>
    <name type="common">Nocardia opaca</name>
    <dbReference type="NCBI Taxonomy" id="37919"/>
    <lineage>
        <taxon>Bacteria</taxon>
        <taxon>Bacillati</taxon>
        <taxon>Actinomycetota</taxon>
        <taxon>Actinomycetes</taxon>
        <taxon>Mycobacteriales</taxon>
        <taxon>Nocardiaceae</taxon>
        <taxon>Rhodococcus</taxon>
    </lineage>
</organism>
<dbReference type="AlphaFoldDB" id="A0A076ENV1"/>
<dbReference type="EMBL" id="CP008947">
    <property type="protein sequence ID" value="AII07571.1"/>
    <property type="molecule type" value="Genomic_DNA"/>
</dbReference>
<dbReference type="GO" id="GO:0005737">
    <property type="term" value="C:cytoplasm"/>
    <property type="evidence" value="ECO:0007669"/>
    <property type="project" value="TreeGrafter"/>
</dbReference>
<dbReference type="InterPro" id="IPR006076">
    <property type="entry name" value="FAD-dep_OxRdtase"/>
</dbReference>